<evidence type="ECO:0000313" key="2">
    <source>
        <dbReference type="Proteomes" id="UP001139125"/>
    </source>
</evidence>
<dbReference type="EMBL" id="JANDBC010000001">
    <property type="protein sequence ID" value="MCP9290003.1"/>
    <property type="molecule type" value="Genomic_DNA"/>
</dbReference>
<proteinExistence type="predicted"/>
<reference evidence="1" key="1">
    <citation type="submission" date="2022-06" db="EMBL/GenBank/DDBJ databases">
        <title>Gracilimonas sp. CAU 1638 isolated from sea sediment.</title>
        <authorList>
            <person name="Kim W."/>
        </authorList>
    </citation>
    <scope>NUCLEOTIDE SEQUENCE</scope>
    <source>
        <strain evidence="1">CAU 1638</strain>
    </source>
</reference>
<protein>
    <submittedName>
        <fullName evidence="1">Uncharacterized protein</fullName>
    </submittedName>
</protein>
<comment type="caution">
    <text evidence="1">The sequence shown here is derived from an EMBL/GenBank/DDBJ whole genome shotgun (WGS) entry which is preliminary data.</text>
</comment>
<name>A0A9X2L0C4_9BACT</name>
<dbReference type="AlphaFoldDB" id="A0A9X2L0C4"/>
<keyword evidence="2" id="KW-1185">Reference proteome</keyword>
<evidence type="ECO:0000313" key="1">
    <source>
        <dbReference type="EMBL" id="MCP9290003.1"/>
    </source>
</evidence>
<dbReference type="Proteomes" id="UP001139125">
    <property type="component" value="Unassembled WGS sequence"/>
</dbReference>
<accession>A0A9X2L0C4</accession>
<gene>
    <name evidence="1" type="ORF">NM125_00255</name>
</gene>
<dbReference type="RefSeq" id="WP_255131678.1">
    <property type="nucleotide sequence ID" value="NZ_JANDBC010000001.1"/>
</dbReference>
<organism evidence="1 2">
    <name type="scientific">Gracilimonas sediminicola</name>
    <dbReference type="NCBI Taxonomy" id="2952158"/>
    <lineage>
        <taxon>Bacteria</taxon>
        <taxon>Pseudomonadati</taxon>
        <taxon>Balneolota</taxon>
        <taxon>Balneolia</taxon>
        <taxon>Balneolales</taxon>
        <taxon>Balneolaceae</taxon>
        <taxon>Gracilimonas</taxon>
    </lineage>
</organism>
<sequence length="129" mass="14176">MPDNLKAQFKITYTPDSSSKRVGMVVTDENDEGVDQLQFNSDMTGTNTDFGTQDVGTSEETLDLSADVGDNPYIIIKNTDDANYVEVGLTSSYSIQIPKGEIVAFRANGTMTVKADTAEVKIQYWAFEK</sequence>